<gene>
    <name evidence="17" type="ORF">SAMN04488692_102151</name>
</gene>
<evidence type="ECO:0000256" key="6">
    <source>
        <dbReference type="ARBA" id="ARBA00018101"/>
    </source>
</evidence>
<dbReference type="InterPro" id="IPR050074">
    <property type="entry name" value="DHO_dehydrogenase"/>
</dbReference>
<organism evidence="17 18">
    <name type="scientific">Halarsenatibacter silvermanii</name>
    <dbReference type="NCBI Taxonomy" id="321763"/>
    <lineage>
        <taxon>Bacteria</taxon>
        <taxon>Bacillati</taxon>
        <taxon>Bacillota</taxon>
        <taxon>Clostridia</taxon>
        <taxon>Halanaerobiales</taxon>
        <taxon>Halarsenatibacteraceae</taxon>
        <taxon>Halarsenatibacter</taxon>
    </lineage>
</organism>
<keyword evidence="9" id="KW-0665">Pyrimidine biosynthesis</keyword>
<evidence type="ECO:0000256" key="8">
    <source>
        <dbReference type="ARBA" id="ARBA00022643"/>
    </source>
</evidence>
<evidence type="ECO:0000256" key="9">
    <source>
        <dbReference type="ARBA" id="ARBA00022975"/>
    </source>
</evidence>
<dbReference type="Pfam" id="PF01180">
    <property type="entry name" value="DHO_dh"/>
    <property type="match status" value="1"/>
</dbReference>
<evidence type="ECO:0000256" key="5">
    <source>
        <dbReference type="ARBA" id="ARBA00012061"/>
    </source>
</evidence>
<comment type="catalytic activity">
    <reaction evidence="15">
        <text>(S)-dihydroorotate + NAD(+) = orotate + NADH + H(+)</text>
        <dbReference type="Rhea" id="RHEA:13513"/>
        <dbReference type="ChEBI" id="CHEBI:15378"/>
        <dbReference type="ChEBI" id="CHEBI:30839"/>
        <dbReference type="ChEBI" id="CHEBI:30864"/>
        <dbReference type="ChEBI" id="CHEBI:57540"/>
        <dbReference type="ChEBI" id="CHEBI:57945"/>
        <dbReference type="EC" id="1.3.1.14"/>
    </reaction>
</comment>
<protein>
    <recommendedName>
        <fullName evidence="6">Dihydroorotate dehydrogenase B (NAD(+)), catalytic subunit</fullName>
        <ecNumber evidence="5">1.3.1.14</ecNumber>
    </recommendedName>
    <alternativeName>
        <fullName evidence="11">Dihydroorotate oxidase B</fullName>
    </alternativeName>
    <alternativeName>
        <fullName evidence="14">Dihydrothymine dehydrogenase</fullName>
    </alternativeName>
    <alternativeName>
        <fullName evidence="12">Dihydrouracil dehydrogenase</fullName>
    </alternativeName>
    <alternativeName>
        <fullName evidence="13">Orotate reductase (NADH)</fullName>
    </alternativeName>
</protein>
<keyword evidence="18" id="KW-1185">Reference proteome</keyword>
<feature type="domain" description="4Fe-4S ferredoxin-type" evidence="16">
    <location>
        <begin position="332"/>
        <end position="360"/>
    </location>
</feature>
<dbReference type="InterPro" id="IPR005720">
    <property type="entry name" value="Dihydroorotate_DH_cat"/>
</dbReference>
<dbReference type="GO" id="GO:0006221">
    <property type="term" value="P:pyrimidine nucleotide biosynthetic process"/>
    <property type="evidence" value="ECO:0007669"/>
    <property type="project" value="UniProtKB-KW"/>
</dbReference>
<dbReference type="Gene3D" id="2.30.26.10">
    <property type="entry name" value="Dihydroorotate Dehydrogenase A, chain A, domain 2"/>
    <property type="match status" value="1"/>
</dbReference>
<dbReference type="GO" id="GO:0005737">
    <property type="term" value="C:cytoplasm"/>
    <property type="evidence" value="ECO:0007669"/>
    <property type="project" value="InterPro"/>
</dbReference>
<evidence type="ECO:0000259" key="16">
    <source>
        <dbReference type="PROSITE" id="PS51379"/>
    </source>
</evidence>
<feature type="domain" description="4Fe-4S ferredoxin-type" evidence="16">
    <location>
        <begin position="301"/>
        <end position="330"/>
    </location>
</feature>
<evidence type="ECO:0000256" key="14">
    <source>
        <dbReference type="ARBA" id="ARBA00032722"/>
    </source>
</evidence>
<dbReference type="Proteomes" id="UP000199476">
    <property type="component" value="Unassembled WGS sequence"/>
</dbReference>
<keyword evidence="7" id="KW-0285">Flavoprotein</keyword>
<dbReference type="InterPro" id="IPR017896">
    <property type="entry name" value="4Fe4S_Fe-S-bd"/>
</dbReference>
<dbReference type="GO" id="GO:0006207">
    <property type="term" value="P:'de novo' pyrimidine nucleobase biosynthetic process"/>
    <property type="evidence" value="ECO:0007669"/>
    <property type="project" value="TreeGrafter"/>
</dbReference>
<sequence>MSIELPGMKLSNPVMPAAGPPVKDARAAEKAARGGAGALVTKTISVEAADVPRPNMASIRGGFLNAELWSEIGPERWLESEYPEISELDLPVIAGIGYSSEEIFELASQVEEYVEAVELSTHYLGGDTTPVEESIKAAKEACELPVFVKLSPQVDIPKFASAAEKAGADGLALINSLGPTLDFDVENGRPVLGSENGYGWLSGEAVFPLALRAVYEAAASVEIPVLGVGGISRGIDAVKMLMVGASAVQVCTAAILEGPDVYGRINSEIESYMEAHDYESISDMRGEALEILPQNDTMITIPPVVNEENCTACRRCVESCVYEAIKLDVTDSYAVVDEDKCAGCGLCLTRCNFDALYIEK</sequence>
<dbReference type="PROSITE" id="PS51379">
    <property type="entry name" value="4FE4S_FER_2"/>
    <property type="match status" value="2"/>
</dbReference>
<accession>A0A1G9IAI4</accession>
<evidence type="ECO:0000256" key="7">
    <source>
        <dbReference type="ARBA" id="ARBA00022630"/>
    </source>
</evidence>
<evidence type="ECO:0000256" key="1">
    <source>
        <dbReference type="ARBA" id="ARBA00001917"/>
    </source>
</evidence>
<comment type="function">
    <text evidence="2">Catalyzes the conversion of dihydroorotate to orotate with NAD(+) as electron acceptor.</text>
</comment>
<dbReference type="PANTHER" id="PTHR48109:SF1">
    <property type="entry name" value="DIHYDROOROTATE DEHYDROGENASE (FUMARATE)"/>
    <property type="match status" value="1"/>
</dbReference>
<dbReference type="SUPFAM" id="SSF54862">
    <property type="entry name" value="4Fe-4S ferredoxins"/>
    <property type="match status" value="1"/>
</dbReference>
<evidence type="ECO:0000313" key="18">
    <source>
        <dbReference type="Proteomes" id="UP000199476"/>
    </source>
</evidence>
<evidence type="ECO:0000256" key="3">
    <source>
        <dbReference type="ARBA" id="ARBA00004715"/>
    </source>
</evidence>
<dbReference type="SUPFAM" id="SSF51395">
    <property type="entry name" value="FMN-linked oxidoreductases"/>
    <property type="match status" value="1"/>
</dbReference>
<comment type="pathway">
    <text evidence="3">Pyrimidine metabolism; UMP biosynthesis via de novo pathway; orotate from (S)-dihydroorotate (NAD(+) route): step 1/1.</text>
</comment>
<dbReference type="InterPro" id="IPR023359">
    <property type="entry name" value="Dihydro_DH_chainA_dom2"/>
</dbReference>
<dbReference type="AlphaFoldDB" id="A0A1G9IAI4"/>
<keyword evidence="10" id="KW-0560">Oxidoreductase</keyword>
<dbReference type="Pfam" id="PF12838">
    <property type="entry name" value="Fer4_7"/>
    <property type="match status" value="1"/>
</dbReference>
<dbReference type="RefSeq" id="WP_268762211.1">
    <property type="nucleotide sequence ID" value="NZ_FNGO01000002.1"/>
</dbReference>
<dbReference type="EMBL" id="FNGO01000002">
    <property type="protein sequence ID" value="SDL21854.1"/>
    <property type="molecule type" value="Genomic_DNA"/>
</dbReference>
<name>A0A1G9IAI4_9FIRM</name>
<evidence type="ECO:0000256" key="10">
    <source>
        <dbReference type="ARBA" id="ARBA00023002"/>
    </source>
</evidence>
<evidence type="ECO:0000256" key="15">
    <source>
        <dbReference type="ARBA" id="ARBA00048996"/>
    </source>
</evidence>
<dbReference type="Gene3D" id="3.30.70.20">
    <property type="match status" value="1"/>
</dbReference>
<comment type="cofactor">
    <cofactor evidence="1">
        <name>FMN</name>
        <dbReference type="ChEBI" id="CHEBI:58210"/>
    </cofactor>
</comment>
<evidence type="ECO:0000256" key="13">
    <source>
        <dbReference type="ARBA" id="ARBA00032046"/>
    </source>
</evidence>
<keyword evidence="8" id="KW-0288">FMN</keyword>
<comment type="similarity">
    <text evidence="4">Belongs to the dihydropyrimidine dehydrogenase family.</text>
</comment>
<proteinExistence type="inferred from homology"/>
<dbReference type="EC" id="1.3.1.14" evidence="5"/>
<evidence type="ECO:0000256" key="12">
    <source>
        <dbReference type="ARBA" id="ARBA00030119"/>
    </source>
</evidence>
<dbReference type="PANTHER" id="PTHR48109">
    <property type="entry name" value="DIHYDROOROTATE DEHYDROGENASE (QUINONE), MITOCHONDRIAL-RELATED"/>
    <property type="match status" value="1"/>
</dbReference>
<evidence type="ECO:0000256" key="4">
    <source>
        <dbReference type="ARBA" id="ARBA00010804"/>
    </source>
</evidence>
<evidence type="ECO:0000313" key="17">
    <source>
        <dbReference type="EMBL" id="SDL21854.1"/>
    </source>
</evidence>
<evidence type="ECO:0000256" key="11">
    <source>
        <dbReference type="ARBA" id="ARBA00029718"/>
    </source>
</evidence>
<dbReference type="STRING" id="321763.SAMN04488692_102151"/>
<dbReference type="GO" id="GO:0004589">
    <property type="term" value="F:dihydroorotate dehydrogenase (NAD+) activity"/>
    <property type="evidence" value="ECO:0007669"/>
    <property type="project" value="UniProtKB-EC"/>
</dbReference>
<reference evidence="17 18" key="1">
    <citation type="submission" date="2016-10" db="EMBL/GenBank/DDBJ databases">
        <authorList>
            <person name="de Groot N.N."/>
        </authorList>
    </citation>
    <scope>NUCLEOTIDE SEQUENCE [LARGE SCALE GENOMIC DNA]</scope>
    <source>
        <strain evidence="17 18">SLAS-1</strain>
    </source>
</reference>
<dbReference type="Gene3D" id="3.20.20.70">
    <property type="entry name" value="Aldolase class I"/>
    <property type="match status" value="1"/>
</dbReference>
<evidence type="ECO:0000256" key="2">
    <source>
        <dbReference type="ARBA" id="ARBA00003616"/>
    </source>
</evidence>
<dbReference type="InterPro" id="IPR013785">
    <property type="entry name" value="Aldolase_TIM"/>
</dbReference>